<protein>
    <submittedName>
        <fullName evidence="1">Uncharacterized protein</fullName>
    </submittedName>
</protein>
<comment type="caution">
    <text evidence="1">The sequence shown here is derived from an EMBL/GenBank/DDBJ whole genome shotgun (WGS) entry which is preliminary data.</text>
</comment>
<organism evidence="1 2">
    <name type="scientific">Prescottella agglutinans</name>
    <dbReference type="NCBI Taxonomy" id="1644129"/>
    <lineage>
        <taxon>Bacteria</taxon>
        <taxon>Bacillati</taxon>
        <taxon>Actinomycetota</taxon>
        <taxon>Actinomycetes</taxon>
        <taxon>Mycobacteriales</taxon>
        <taxon>Nocardiaceae</taxon>
        <taxon>Prescottella</taxon>
    </lineage>
</organism>
<sequence length="40" mass="4483">MLGAMTERCAYIWFVFDDAPNLQEAAEHLTTLWLNAIGLG</sequence>
<reference evidence="1 2" key="1">
    <citation type="submission" date="2023-04" db="EMBL/GenBank/DDBJ databases">
        <title>Forest soil microbial communities from Buena Vista Peninsula, Colon Province, Panama.</title>
        <authorList>
            <person name="Bouskill N."/>
        </authorList>
    </citation>
    <scope>NUCLEOTIDE SEQUENCE [LARGE SCALE GENOMIC DNA]</scope>
    <source>
        <strain evidence="1 2">CFH S0262</strain>
    </source>
</reference>
<gene>
    <name evidence="1" type="ORF">M2280_005348</name>
</gene>
<proteinExistence type="predicted"/>
<evidence type="ECO:0000313" key="2">
    <source>
        <dbReference type="Proteomes" id="UP001160334"/>
    </source>
</evidence>
<dbReference type="RefSeq" id="WP_280763342.1">
    <property type="nucleotide sequence ID" value="NZ_JARXVC010000018.1"/>
</dbReference>
<dbReference type="Proteomes" id="UP001160334">
    <property type="component" value="Unassembled WGS sequence"/>
</dbReference>
<name>A0ABT6MIF0_9NOCA</name>
<keyword evidence="2" id="KW-1185">Reference proteome</keyword>
<accession>A0ABT6MIF0</accession>
<evidence type="ECO:0000313" key="1">
    <source>
        <dbReference type="EMBL" id="MDH6284096.1"/>
    </source>
</evidence>
<dbReference type="Gene3D" id="1.10.357.10">
    <property type="entry name" value="Tetracycline Repressor, domain 2"/>
    <property type="match status" value="1"/>
</dbReference>
<dbReference type="EMBL" id="JARXVC010000018">
    <property type="protein sequence ID" value="MDH6284096.1"/>
    <property type="molecule type" value="Genomic_DNA"/>
</dbReference>